<keyword evidence="3" id="KW-1133">Transmembrane helix</keyword>
<feature type="compositionally biased region" description="Basic and acidic residues" evidence="2">
    <location>
        <begin position="733"/>
        <end position="744"/>
    </location>
</feature>
<dbReference type="InterPro" id="IPR011990">
    <property type="entry name" value="TPR-like_helical_dom_sf"/>
</dbReference>
<keyword evidence="3" id="KW-0812">Transmembrane</keyword>
<dbReference type="InterPro" id="IPR036873">
    <property type="entry name" value="Rhodanese-like_dom_sf"/>
</dbReference>
<reference evidence="4 5" key="1">
    <citation type="submission" date="2016-02" db="EMBL/GenBank/DDBJ databases">
        <title>Genome analysis of coral dinoflagellate symbionts highlights evolutionary adaptations to a symbiotic lifestyle.</title>
        <authorList>
            <person name="Aranda M."/>
            <person name="Li Y."/>
            <person name="Liew Y.J."/>
            <person name="Baumgarten S."/>
            <person name="Simakov O."/>
            <person name="Wilson M."/>
            <person name="Piel J."/>
            <person name="Ashoor H."/>
            <person name="Bougouffa S."/>
            <person name="Bajic V.B."/>
            <person name="Ryu T."/>
            <person name="Ravasi T."/>
            <person name="Bayer T."/>
            <person name="Micklem G."/>
            <person name="Kim H."/>
            <person name="Bhak J."/>
            <person name="Lajeunesse T.C."/>
            <person name="Voolstra C.R."/>
        </authorList>
    </citation>
    <scope>NUCLEOTIDE SEQUENCE [LARGE SCALE GENOMIC DNA]</scope>
    <source>
        <strain evidence="4 5">CCMP2467</strain>
    </source>
</reference>
<protein>
    <submittedName>
        <fullName evidence="4">Pentatricopeptide repeat-containing protein, chloroplastic</fullName>
    </submittedName>
</protein>
<organism evidence="4 5">
    <name type="scientific">Symbiodinium microadriaticum</name>
    <name type="common">Dinoflagellate</name>
    <name type="synonym">Zooxanthella microadriatica</name>
    <dbReference type="NCBI Taxonomy" id="2951"/>
    <lineage>
        <taxon>Eukaryota</taxon>
        <taxon>Sar</taxon>
        <taxon>Alveolata</taxon>
        <taxon>Dinophyceae</taxon>
        <taxon>Suessiales</taxon>
        <taxon>Symbiodiniaceae</taxon>
        <taxon>Symbiodinium</taxon>
    </lineage>
</organism>
<dbReference type="Pfam" id="PF13812">
    <property type="entry name" value="PPR_3"/>
    <property type="match status" value="1"/>
</dbReference>
<evidence type="ECO:0000256" key="2">
    <source>
        <dbReference type="SAM" id="MobiDB-lite"/>
    </source>
</evidence>
<keyword evidence="3" id="KW-0472">Membrane</keyword>
<proteinExistence type="predicted"/>
<feature type="region of interest" description="Disordered" evidence="2">
    <location>
        <begin position="714"/>
        <end position="765"/>
    </location>
</feature>
<evidence type="ECO:0000313" key="4">
    <source>
        <dbReference type="EMBL" id="OLQ14884.1"/>
    </source>
</evidence>
<feature type="transmembrane region" description="Helical" evidence="3">
    <location>
        <begin position="635"/>
        <end position="654"/>
    </location>
</feature>
<feature type="transmembrane region" description="Helical" evidence="3">
    <location>
        <begin position="666"/>
        <end position="696"/>
    </location>
</feature>
<dbReference type="PANTHER" id="PTHR47447">
    <property type="entry name" value="OS03G0856100 PROTEIN"/>
    <property type="match status" value="1"/>
</dbReference>
<accession>A0A1Q9F5B3</accession>
<dbReference type="PANTHER" id="PTHR47447:SF17">
    <property type="entry name" value="OS12G0638900 PROTEIN"/>
    <property type="match status" value="1"/>
</dbReference>
<feature type="transmembrane region" description="Helical" evidence="3">
    <location>
        <begin position="555"/>
        <end position="577"/>
    </location>
</feature>
<keyword evidence="1" id="KW-0677">Repeat</keyword>
<name>A0A1Q9F5B3_SYMMI</name>
<gene>
    <name evidence="4" type="ORF">AK812_SmicGene916</name>
</gene>
<dbReference type="InterPro" id="IPR002885">
    <property type="entry name" value="PPR_rpt"/>
</dbReference>
<comment type="caution">
    <text evidence="4">The sequence shown here is derived from an EMBL/GenBank/DDBJ whole genome shotgun (WGS) entry which is preliminary data.</text>
</comment>
<feature type="transmembrane region" description="Helical" evidence="3">
    <location>
        <begin position="92"/>
        <end position="114"/>
    </location>
</feature>
<feature type="compositionally biased region" description="Low complexity" evidence="2">
    <location>
        <begin position="750"/>
        <end position="759"/>
    </location>
</feature>
<dbReference type="Gene3D" id="1.25.40.10">
    <property type="entry name" value="Tetratricopeptide repeat domain"/>
    <property type="match status" value="1"/>
</dbReference>
<sequence>MPTNRSREDALRAAADFASKAGSQQAAPLLPTTELRQRLEKGEDVVLVDVRCKEEMDVSMIPGSVTKTARTFTTGALSHWLQHFGDGRGRRLLTVLTPLAVVVLSTCSSLVNFARRGQGDVRSLRKRDGLELHTKASHKDSVLSREGADVLESIQLARGAGDWIKVRSLYAAYADTGTEIQIFNAVLHTAVECVQYKEGAAIFDGLCKLDITKTSATYSAALKIFARLGHNATVKELWEEARNNPACDMNEPLTAARIDAAAEEGDVESALLVLNNMTQTNVSINIAHVTNAIRACWTAGGVKYRTAEHLFNLTARLGLEPNIVTFSCLVGAYGAAPLEKALAAYADMRRMGIEPNPPFADAYLGAILKKPRAHSWQPAEIKSALQLLQDEAPNRIEAAKLALSEFKGRGLELTDLGRRIEHFESQLLPGLRAADPQPLVVPYCTVGYRSGVYAKELMDKHGLQNVRNGEGVIMWTFDGSGLVRPASGVAGTVVGKAAEDAGEALTSAWQPVTRVHVYGKPWDMAAEGYTTEFFSQTGGAWRFLKQKCSKSGLKAVPWLFIFVMFYLFFTPACGVMYNCGCRVFPAKYGQVSTCNIFTPGQPPEHKCPWCSCQGISCLFVAFDTRAFRNVPLLDLIPDGCVVTMITVGILYFAFKRTDKLMRPRSFGPGALAAAKSCVALTYFVLYCLAFGAIFFLGSSEYPYFLGLVHENRQDQDSEQEQEQEQKQKHRARAFFERRERNDRSIRRRPSASPSRFAAPGHEGSQ</sequence>
<dbReference type="EMBL" id="LSRX01000009">
    <property type="protein sequence ID" value="OLQ14884.1"/>
    <property type="molecule type" value="Genomic_DNA"/>
</dbReference>
<evidence type="ECO:0000256" key="3">
    <source>
        <dbReference type="SAM" id="Phobius"/>
    </source>
</evidence>
<dbReference type="SUPFAM" id="SSF52821">
    <property type="entry name" value="Rhodanese/Cell cycle control phosphatase"/>
    <property type="match status" value="1"/>
</dbReference>
<dbReference type="Proteomes" id="UP000186817">
    <property type="component" value="Unassembled WGS sequence"/>
</dbReference>
<evidence type="ECO:0000256" key="1">
    <source>
        <dbReference type="ARBA" id="ARBA00022737"/>
    </source>
</evidence>
<dbReference type="AlphaFoldDB" id="A0A1Q9F5B3"/>
<keyword evidence="5" id="KW-1185">Reference proteome</keyword>
<evidence type="ECO:0000313" key="5">
    <source>
        <dbReference type="Proteomes" id="UP000186817"/>
    </source>
</evidence>
<dbReference type="OrthoDB" id="422040at2759"/>